<evidence type="ECO:0000313" key="1">
    <source>
        <dbReference type="EMBL" id="KAG2097511.1"/>
    </source>
</evidence>
<evidence type="ECO:0000313" key="2">
    <source>
        <dbReference type="Proteomes" id="UP000823399"/>
    </source>
</evidence>
<dbReference type="AlphaFoldDB" id="A0A9P7EY84"/>
<comment type="caution">
    <text evidence="1">The sequence shown here is derived from an EMBL/GenBank/DDBJ whole genome shotgun (WGS) entry which is preliminary data.</text>
</comment>
<sequence>MVYFISMVRQKNWLHFNGQALNMGGKSTHRGGKLIVGRISFVTPVALNVEKFYGRACVPTVYYPRREITNSHQGMISTCVPIHDVNNAGHGGKKAPHNQVAIHVEQPLVIDF</sequence>
<dbReference type="RefSeq" id="XP_041288545.1">
    <property type="nucleotide sequence ID" value="XM_041434104.1"/>
</dbReference>
<organism evidence="1 2">
    <name type="scientific">Suillus discolor</name>
    <dbReference type="NCBI Taxonomy" id="1912936"/>
    <lineage>
        <taxon>Eukaryota</taxon>
        <taxon>Fungi</taxon>
        <taxon>Dikarya</taxon>
        <taxon>Basidiomycota</taxon>
        <taxon>Agaricomycotina</taxon>
        <taxon>Agaricomycetes</taxon>
        <taxon>Agaricomycetidae</taxon>
        <taxon>Boletales</taxon>
        <taxon>Suillineae</taxon>
        <taxon>Suillaceae</taxon>
        <taxon>Suillus</taxon>
    </lineage>
</organism>
<dbReference type="EMBL" id="JABBWM010000065">
    <property type="protein sequence ID" value="KAG2097511.1"/>
    <property type="molecule type" value="Genomic_DNA"/>
</dbReference>
<reference evidence="1" key="1">
    <citation type="journal article" date="2020" name="New Phytol.">
        <title>Comparative genomics reveals dynamic genome evolution in host specialist ectomycorrhizal fungi.</title>
        <authorList>
            <person name="Lofgren L.A."/>
            <person name="Nguyen N.H."/>
            <person name="Vilgalys R."/>
            <person name="Ruytinx J."/>
            <person name="Liao H.L."/>
            <person name="Branco S."/>
            <person name="Kuo A."/>
            <person name="LaButti K."/>
            <person name="Lipzen A."/>
            <person name="Andreopoulos W."/>
            <person name="Pangilinan J."/>
            <person name="Riley R."/>
            <person name="Hundley H."/>
            <person name="Na H."/>
            <person name="Barry K."/>
            <person name="Grigoriev I.V."/>
            <person name="Stajich J.E."/>
            <person name="Kennedy P.G."/>
        </authorList>
    </citation>
    <scope>NUCLEOTIDE SEQUENCE</scope>
    <source>
        <strain evidence="1">FC423</strain>
    </source>
</reference>
<dbReference type="GeneID" id="64696363"/>
<keyword evidence="2" id="KW-1185">Reference proteome</keyword>
<accession>A0A9P7EY84</accession>
<dbReference type="Proteomes" id="UP000823399">
    <property type="component" value="Unassembled WGS sequence"/>
</dbReference>
<protein>
    <submittedName>
        <fullName evidence="1">Uncharacterized protein</fullName>
    </submittedName>
</protein>
<dbReference type="OrthoDB" id="2676488at2759"/>
<name>A0A9P7EY84_9AGAM</name>
<proteinExistence type="predicted"/>
<gene>
    <name evidence="1" type="ORF">F5147DRAFT_656320</name>
</gene>